<protein>
    <recommendedName>
        <fullName evidence="3">3'-5' exonuclease domain-containing protein</fullName>
    </recommendedName>
</protein>
<organism evidence="4 5">
    <name type="scientific">Turnera subulata</name>
    <dbReference type="NCBI Taxonomy" id="218843"/>
    <lineage>
        <taxon>Eukaryota</taxon>
        <taxon>Viridiplantae</taxon>
        <taxon>Streptophyta</taxon>
        <taxon>Embryophyta</taxon>
        <taxon>Tracheophyta</taxon>
        <taxon>Spermatophyta</taxon>
        <taxon>Magnoliopsida</taxon>
        <taxon>eudicotyledons</taxon>
        <taxon>Gunneridae</taxon>
        <taxon>Pentapetalae</taxon>
        <taxon>rosids</taxon>
        <taxon>fabids</taxon>
        <taxon>Malpighiales</taxon>
        <taxon>Passifloraceae</taxon>
        <taxon>Turnera</taxon>
    </lineage>
</organism>
<feature type="domain" description="3'-5' exonuclease" evidence="3">
    <location>
        <begin position="75"/>
        <end position="208"/>
    </location>
</feature>
<dbReference type="GO" id="GO:0006139">
    <property type="term" value="P:nucleobase-containing compound metabolic process"/>
    <property type="evidence" value="ECO:0007669"/>
    <property type="project" value="InterPro"/>
</dbReference>
<dbReference type="AlphaFoldDB" id="A0A9Q0J449"/>
<evidence type="ECO:0000313" key="4">
    <source>
        <dbReference type="EMBL" id="KAJ4827357.1"/>
    </source>
</evidence>
<evidence type="ECO:0000313" key="5">
    <source>
        <dbReference type="Proteomes" id="UP001141552"/>
    </source>
</evidence>
<reference evidence="4" key="2">
    <citation type="journal article" date="2023" name="Plants (Basel)">
        <title>Annotation of the Turnera subulata (Passifloraceae) Draft Genome Reveals the S-Locus Evolved after the Divergence of Turneroideae from Passifloroideae in a Stepwise Manner.</title>
        <authorList>
            <person name="Henning P.M."/>
            <person name="Roalson E.H."/>
            <person name="Mir W."/>
            <person name="McCubbin A.G."/>
            <person name="Shore J.S."/>
        </authorList>
    </citation>
    <scope>NUCLEOTIDE SEQUENCE</scope>
    <source>
        <strain evidence="4">F60SS</strain>
    </source>
</reference>
<proteinExistence type="predicted"/>
<dbReference type="InterPro" id="IPR051132">
    <property type="entry name" value="3-5_Exonuclease_domain"/>
</dbReference>
<dbReference type="GO" id="GO:0005634">
    <property type="term" value="C:nucleus"/>
    <property type="evidence" value="ECO:0007669"/>
    <property type="project" value="TreeGrafter"/>
</dbReference>
<evidence type="ECO:0000256" key="2">
    <source>
        <dbReference type="ARBA" id="ARBA00022801"/>
    </source>
</evidence>
<dbReference type="GO" id="GO:0008408">
    <property type="term" value="F:3'-5' exonuclease activity"/>
    <property type="evidence" value="ECO:0007669"/>
    <property type="project" value="InterPro"/>
</dbReference>
<dbReference type="InterPro" id="IPR002562">
    <property type="entry name" value="3'-5'_exonuclease_dom"/>
</dbReference>
<dbReference type="Gene3D" id="3.30.420.10">
    <property type="entry name" value="Ribonuclease H-like superfamily/Ribonuclease H"/>
    <property type="match status" value="1"/>
</dbReference>
<dbReference type="PANTHER" id="PTHR13620:SF76">
    <property type="entry name" value="WERNER SYNDROME-LIKE EXONUCLEASE"/>
    <property type="match status" value="1"/>
</dbReference>
<keyword evidence="1" id="KW-0540">Nuclease</keyword>
<dbReference type="InterPro" id="IPR012337">
    <property type="entry name" value="RNaseH-like_sf"/>
</dbReference>
<dbReference type="GO" id="GO:0003676">
    <property type="term" value="F:nucleic acid binding"/>
    <property type="evidence" value="ECO:0007669"/>
    <property type="project" value="InterPro"/>
</dbReference>
<dbReference type="Proteomes" id="UP001141552">
    <property type="component" value="Unassembled WGS sequence"/>
</dbReference>
<keyword evidence="2" id="KW-0378">Hydrolase</keyword>
<reference evidence="4" key="1">
    <citation type="submission" date="2022-02" db="EMBL/GenBank/DDBJ databases">
        <authorList>
            <person name="Henning P.M."/>
            <person name="McCubbin A.G."/>
            <person name="Shore J.S."/>
        </authorList>
    </citation>
    <scope>NUCLEOTIDE SEQUENCE</scope>
    <source>
        <strain evidence="4">F60SS</strain>
        <tissue evidence="4">Leaves</tissue>
    </source>
</reference>
<comment type="caution">
    <text evidence="4">The sequence shown here is derived from an EMBL/GenBank/DDBJ whole genome shotgun (WGS) entry which is preliminary data.</text>
</comment>
<evidence type="ECO:0000256" key="1">
    <source>
        <dbReference type="ARBA" id="ARBA00022722"/>
    </source>
</evidence>
<name>A0A9Q0J449_9ROSI</name>
<dbReference type="InterPro" id="IPR036397">
    <property type="entry name" value="RNaseH_sf"/>
</dbReference>
<dbReference type="PANTHER" id="PTHR13620">
    <property type="entry name" value="3-5 EXONUCLEASE"/>
    <property type="match status" value="1"/>
</dbReference>
<sequence>MSSSPPHITVKFHGEHIDTTVTASAFVVDRWVANVLHKYKSELPNLIVGLDTEWYLPREQGDQYHKVDTKGNNHYKVAIIQLCVHNTCLIYKLCHTWRIPQSLITFLGNKDFTFVGKGVEDDARRLYKDYELYVANTRDVADWAASVYDDANLERMGLKNLVLKFLDKELEKPRRIILSRWDATLLTSRQIQYACIDAFVSFELGFYLSQKSGVTVAS</sequence>
<dbReference type="SUPFAM" id="SSF53098">
    <property type="entry name" value="Ribonuclease H-like"/>
    <property type="match status" value="1"/>
</dbReference>
<dbReference type="GO" id="GO:0005737">
    <property type="term" value="C:cytoplasm"/>
    <property type="evidence" value="ECO:0007669"/>
    <property type="project" value="TreeGrafter"/>
</dbReference>
<evidence type="ECO:0000259" key="3">
    <source>
        <dbReference type="Pfam" id="PF01612"/>
    </source>
</evidence>
<dbReference type="EMBL" id="JAKUCV010006432">
    <property type="protein sequence ID" value="KAJ4827357.1"/>
    <property type="molecule type" value="Genomic_DNA"/>
</dbReference>
<keyword evidence="5" id="KW-1185">Reference proteome</keyword>
<dbReference type="Pfam" id="PF01612">
    <property type="entry name" value="DNA_pol_A_exo1"/>
    <property type="match status" value="1"/>
</dbReference>
<dbReference type="CDD" id="cd06141">
    <property type="entry name" value="WRN_exo"/>
    <property type="match status" value="1"/>
</dbReference>
<accession>A0A9Q0J449</accession>
<gene>
    <name evidence="4" type="ORF">Tsubulata_051568</name>
</gene>
<dbReference type="OrthoDB" id="1920326at2759"/>